<dbReference type="EMBL" id="LR134377">
    <property type="protein sequence ID" value="VEH04741.1"/>
    <property type="molecule type" value="Genomic_DNA"/>
</dbReference>
<evidence type="ECO:0000313" key="1">
    <source>
        <dbReference type="EMBL" id="AKE40669.1"/>
    </source>
</evidence>
<evidence type="ECO:0000313" key="3">
    <source>
        <dbReference type="Proteomes" id="UP000033457"/>
    </source>
</evidence>
<organism evidence="1 3">
    <name type="scientific">Corynebacterium kutscheri</name>
    <dbReference type="NCBI Taxonomy" id="35755"/>
    <lineage>
        <taxon>Bacteria</taxon>
        <taxon>Bacillati</taxon>
        <taxon>Actinomycetota</taxon>
        <taxon>Actinomycetes</taxon>
        <taxon>Mycobacteriales</taxon>
        <taxon>Corynebacteriaceae</taxon>
        <taxon>Corynebacterium</taxon>
    </lineage>
</organism>
<dbReference type="STRING" id="35755.UL82_02220"/>
<accession>A0A0F6TCG4</accession>
<dbReference type="Proteomes" id="UP000271380">
    <property type="component" value="Chromosome"/>
</dbReference>
<dbReference type="KEGG" id="cku:UL82_02220"/>
<sequence>MNIEPEKVRTLVMQLHESARYTSTTPTDSLLTGSGATRFHTALYRALESMNMRARNQSAYALLLADTSQIFANRIVATDENLAQRLDKQ</sequence>
<name>A0A0F6TCG4_9CORY</name>
<dbReference type="Proteomes" id="UP000033457">
    <property type="component" value="Chromosome"/>
</dbReference>
<dbReference type="HOGENOM" id="CLU_2449611_0_0_11"/>
<reference evidence="1 3" key="1">
    <citation type="journal article" date="2015" name="Genome Announc.">
        <title>Complete Genome Sequence of Corynebacterium kutscheri DSM 20755, a Corynebacterial Type Strain with Remarkably Low G+C Content of Chromosomal DNA.</title>
        <authorList>
            <person name="Ruckert C."/>
            <person name="Albersmeier A."/>
            <person name="Winkler A."/>
            <person name="Tauch A."/>
        </authorList>
    </citation>
    <scope>NUCLEOTIDE SEQUENCE [LARGE SCALE GENOMIC DNA]</scope>
    <source>
        <strain evidence="1 3">DSM 20755</strain>
    </source>
</reference>
<keyword evidence="3" id="KW-1185">Reference proteome</keyword>
<proteinExistence type="predicted"/>
<evidence type="ECO:0000313" key="4">
    <source>
        <dbReference type="Proteomes" id="UP000271380"/>
    </source>
</evidence>
<evidence type="ECO:0000313" key="2">
    <source>
        <dbReference type="EMBL" id="VEH04741.1"/>
    </source>
</evidence>
<dbReference type="RefSeq" id="WP_046438780.1">
    <property type="nucleotide sequence ID" value="NZ_CP011312.1"/>
</dbReference>
<protein>
    <submittedName>
        <fullName evidence="1">Uncharacterized protein</fullName>
    </submittedName>
</protein>
<gene>
    <name evidence="2" type="ORF">NCTC949_00248</name>
    <name evidence="1" type="ORF">UL82_02220</name>
</gene>
<dbReference type="AlphaFoldDB" id="A0A0F6TCG4"/>
<dbReference type="EMBL" id="CP011312">
    <property type="protein sequence ID" value="AKE40669.1"/>
    <property type="molecule type" value="Genomic_DNA"/>
</dbReference>
<reference evidence="2 4" key="2">
    <citation type="submission" date="2018-12" db="EMBL/GenBank/DDBJ databases">
        <authorList>
            <consortium name="Pathogen Informatics"/>
        </authorList>
    </citation>
    <scope>NUCLEOTIDE SEQUENCE [LARGE SCALE GENOMIC DNA]</scope>
    <source>
        <strain evidence="2 4">NCTC949</strain>
    </source>
</reference>